<feature type="signal peptide" evidence="2">
    <location>
        <begin position="1"/>
        <end position="31"/>
    </location>
</feature>
<feature type="chain" id="PRO_5045832782" evidence="2">
    <location>
        <begin position="32"/>
        <end position="476"/>
    </location>
</feature>
<dbReference type="RefSeq" id="WP_187224415.1">
    <property type="nucleotide sequence ID" value="NZ_JABVED010000028.1"/>
</dbReference>
<dbReference type="Gene3D" id="1.10.530.10">
    <property type="match status" value="1"/>
</dbReference>
<dbReference type="InterPro" id="IPR023346">
    <property type="entry name" value="Lysozyme-like_dom_sf"/>
</dbReference>
<sequence length="476" mass="49505">MRSRSLRPHRVRPTTALALITLCLAGAAAQASTPAEVAVPRRLVPEPIPVRVPAAVPAPVAPVQAAPVQQSAPEVVPATFTRTGIPANLLAAYRSAEALLARTHGGCGLRWYHLAGIGHVESAHARGGQADPVGDTSPRILGPALTGGPGMATIIDTDGGSLDGDRVWDRAVGPMQFIPSTWSFYRTDGNADGATNPHNIHDAAAAAGRYLCSGGMNLSTPTDLSAAVYRYNHSTEYVSTVLMWMHRYSEGATPLPPRPPSSTPGSRTPPAAYRPTGQLLAGAAHHLPIPVEQPTPLAPPLDPPPPPDIPLPEPIEPPKPAPTPMPTPEPIPAPEPTPTPPTDCATQPAPPPTPPTNPEPVPTPPPSDPEVAPTPPPTNNEALPTPAPSTDHETLPANTPEPALPTPREALDLPQSAPNHEALLAPLPGIVEDLITTCSSEPTTAPTAPSNTAAEPTKAERPRPAHLVRPTKTPHK</sequence>
<feature type="region of interest" description="Disordered" evidence="1">
    <location>
        <begin position="290"/>
        <end position="476"/>
    </location>
</feature>
<dbReference type="PRINTS" id="PR01217">
    <property type="entry name" value="PRICHEXTENSN"/>
</dbReference>
<feature type="compositionally biased region" description="Low complexity" evidence="1">
    <location>
        <begin position="436"/>
        <end position="456"/>
    </location>
</feature>
<dbReference type="EMBL" id="JABVED010000028">
    <property type="protein sequence ID" value="MBC6451337.1"/>
    <property type="molecule type" value="Genomic_DNA"/>
</dbReference>
<feature type="compositionally biased region" description="Pro residues" evidence="1">
    <location>
        <begin position="291"/>
        <end position="341"/>
    </location>
</feature>
<dbReference type="PANTHER" id="PTHR30163:SF8">
    <property type="entry name" value="LYTIC MUREIN TRANSGLYCOSYLASE"/>
    <property type="match status" value="1"/>
</dbReference>
<gene>
    <name evidence="3" type="ORF">GPZ80_29670</name>
</gene>
<organism evidence="3 4">
    <name type="scientific">Actinokineospora xionganensis</name>
    <dbReference type="NCBI Taxonomy" id="2684470"/>
    <lineage>
        <taxon>Bacteria</taxon>
        <taxon>Bacillati</taxon>
        <taxon>Actinomycetota</taxon>
        <taxon>Actinomycetes</taxon>
        <taxon>Pseudonocardiales</taxon>
        <taxon>Pseudonocardiaceae</taxon>
        <taxon>Actinokineospora</taxon>
    </lineage>
</organism>
<dbReference type="Proteomes" id="UP000734823">
    <property type="component" value="Unassembled WGS sequence"/>
</dbReference>
<feature type="region of interest" description="Disordered" evidence="1">
    <location>
        <begin position="253"/>
        <end position="274"/>
    </location>
</feature>
<name>A0ABR7LFD3_9PSEU</name>
<evidence type="ECO:0000256" key="2">
    <source>
        <dbReference type="SAM" id="SignalP"/>
    </source>
</evidence>
<keyword evidence="2" id="KW-0732">Signal</keyword>
<dbReference type="CDD" id="cd13399">
    <property type="entry name" value="Slt35-like"/>
    <property type="match status" value="1"/>
</dbReference>
<evidence type="ECO:0000313" key="3">
    <source>
        <dbReference type="EMBL" id="MBC6451337.1"/>
    </source>
</evidence>
<protein>
    <submittedName>
        <fullName evidence="3">Lytic transglycosylase domain-containing protein</fullName>
    </submittedName>
</protein>
<reference evidence="3 4" key="1">
    <citation type="submission" date="2020-06" db="EMBL/GenBank/DDBJ databases">
        <title>Actinokineospora xiongansis sp. nov., isolated from soil of Baiyangdian.</title>
        <authorList>
            <person name="Zhang X."/>
        </authorList>
    </citation>
    <scope>NUCLEOTIDE SEQUENCE [LARGE SCALE GENOMIC DNA]</scope>
    <source>
        <strain evidence="3 4">HBU206404</strain>
    </source>
</reference>
<keyword evidence="4" id="KW-1185">Reference proteome</keyword>
<dbReference type="InterPro" id="IPR043426">
    <property type="entry name" value="MltB-like"/>
</dbReference>
<evidence type="ECO:0000256" key="1">
    <source>
        <dbReference type="SAM" id="MobiDB-lite"/>
    </source>
</evidence>
<comment type="caution">
    <text evidence="3">The sequence shown here is derived from an EMBL/GenBank/DDBJ whole genome shotgun (WGS) entry which is preliminary data.</text>
</comment>
<dbReference type="SUPFAM" id="SSF53955">
    <property type="entry name" value="Lysozyme-like"/>
    <property type="match status" value="1"/>
</dbReference>
<dbReference type="PANTHER" id="PTHR30163">
    <property type="entry name" value="MEMBRANE-BOUND LYTIC MUREIN TRANSGLYCOSYLASE B"/>
    <property type="match status" value="1"/>
</dbReference>
<accession>A0ABR7LFD3</accession>
<proteinExistence type="predicted"/>
<evidence type="ECO:0000313" key="4">
    <source>
        <dbReference type="Proteomes" id="UP000734823"/>
    </source>
</evidence>
<feature type="compositionally biased region" description="Pro residues" evidence="1">
    <location>
        <begin position="348"/>
        <end position="378"/>
    </location>
</feature>